<evidence type="ECO:0008006" key="4">
    <source>
        <dbReference type="Google" id="ProtNLM"/>
    </source>
</evidence>
<protein>
    <recommendedName>
        <fullName evidence="4">Transmembrane protein</fullName>
    </recommendedName>
</protein>
<organism evidence="2 3">
    <name type="scientific">Brachionus calyciflorus</name>
    <dbReference type="NCBI Taxonomy" id="104777"/>
    <lineage>
        <taxon>Eukaryota</taxon>
        <taxon>Metazoa</taxon>
        <taxon>Spiralia</taxon>
        <taxon>Gnathifera</taxon>
        <taxon>Rotifera</taxon>
        <taxon>Eurotatoria</taxon>
        <taxon>Monogononta</taxon>
        <taxon>Pseudotrocha</taxon>
        <taxon>Ploima</taxon>
        <taxon>Brachionidae</taxon>
        <taxon>Brachionus</taxon>
    </lineage>
</organism>
<reference evidence="2" key="1">
    <citation type="submission" date="2021-02" db="EMBL/GenBank/DDBJ databases">
        <authorList>
            <person name="Nowell W R."/>
        </authorList>
    </citation>
    <scope>NUCLEOTIDE SEQUENCE</scope>
    <source>
        <strain evidence="2">Ploen Becks lab</strain>
    </source>
</reference>
<dbReference type="AlphaFoldDB" id="A0A814AC63"/>
<evidence type="ECO:0000256" key="1">
    <source>
        <dbReference type="SAM" id="Phobius"/>
    </source>
</evidence>
<feature type="transmembrane region" description="Helical" evidence="1">
    <location>
        <begin position="96"/>
        <end position="112"/>
    </location>
</feature>
<sequence length="356" mass="42889">MIKWDLANIEVSRVNNSDFISLLNHLFNLCLITPLTIFFWASTWDIYYTYIYPNNLSLSCLITFLITNIILILSYFGEKKFQLYLDKHDKNSRKSIIFRLFYTYFLSLAYVAQWKTYWDVLNYYTYKFDYKYFIVLSIFSLFSYRYILKNSFQNYIRTCPFQLKIDHEFYTHFFVQNKIFYSKNENLQNLSNFLYFEIVDISISLFAWKGLWDLIDIGSLYLMNGSTFKSLFLTGLLGYSLYLCLIIFQAFLIRNKMCLIRRKIIEDLVYILSYLSIVAVWRTFWNGYDYFIFMIESRELIFLVTHFGIFILMVILKLDSSLYGPGGSNLIMENTYKYNQPVGKTNFDQLFEIKYF</sequence>
<comment type="caution">
    <text evidence="2">The sequence shown here is derived from an EMBL/GenBank/DDBJ whole genome shotgun (WGS) entry which is preliminary data.</text>
</comment>
<name>A0A814AC63_9BILA</name>
<keyword evidence="1" id="KW-0812">Transmembrane</keyword>
<gene>
    <name evidence="2" type="ORF">OXX778_LOCUS11842</name>
</gene>
<keyword evidence="1" id="KW-1133">Transmembrane helix</keyword>
<feature type="transmembrane region" description="Helical" evidence="1">
    <location>
        <begin position="21"/>
        <end position="41"/>
    </location>
</feature>
<keyword evidence="3" id="KW-1185">Reference proteome</keyword>
<feature type="transmembrane region" description="Helical" evidence="1">
    <location>
        <begin position="193"/>
        <end position="211"/>
    </location>
</feature>
<dbReference type="Proteomes" id="UP000663879">
    <property type="component" value="Unassembled WGS sequence"/>
</dbReference>
<feature type="transmembrane region" description="Helical" evidence="1">
    <location>
        <begin position="231"/>
        <end position="252"/>
    </location>
</feature>
<feature type="transmembrane region" description="Helical" evidence="1">
    <location>
        <begin position="290"/>
        <end position="316"/>
    </location>
</feature>
<feature type="transmembrane region" description="Helical" evidence="1">
    <location>
        <begin position="132"/>
        <end position="148"/>
    </location>
</feature>
<dbReference type="OrthoDB" id="10619950at2759"/>
<feature type="transmembrane region" description="Helical" evidence="1">
    <location>
        <begin position="264"/>
        <end position="284"/>
    </location>
</feature>
<keyword evidence="1" id="KW-0472">Membrane</keyword>
<dbReference type="PANTHER" id="PTHR35270">
    <property type="entry name" value="FUSELESS, ISOFORM A"/>
    <property type="match status" value="1"/>
</dbReference>
<evidence type="ECO:0000313" key="3">
    <source>
        <dbReference type="Proteomes" id="UP000663879"/>
    </source>
</evidence>
<dbReference type="EMBL" id="CAJNOC010002056">
    <property type="protein sequence ID" value="CAF0909816.1"/>
    <property type="molecule type" value="Genomic_DNA"/>
</dbReference>
<dbReference type="PANTHER" id="PTHR35270:SF2">
    <property type="entry name" value="FUSELESS, ISOFORM A"/>
    <property type="match status" value="1"/>
</dbReference>
<dbReference type="Pfam" id="PF15993">
    <property type="entry name" value="Fuseless"/>
    <property type="match status" value="1"/>
</dbReference>
<dbReference type="InterPro" id="IPR032751">
    <property type="entry name" value="Fuseless"/>
</dbReference>
<evidence type="ECO:0000313" key="2">
    <source>
        <dbReference type="EMBL" id="CAF0909816.1"/>
    </source>
</evidence>
<proteinExistence type="predicted"/>
<accession>A0A814AC63</accession>
<feature type="transmembrane region" description="Helical" evidence="1">
    <location>
        <begin position="56"/>
        <end position="76"/>
    </location>
</feature>